<accession>A0A242N5E3</accession>
<organism evidence="1 2">
    <name type="scientific">Caballeronia sordidicola</name>
    <name type="common">Burkholderia sordidicola</name>
    <dbReference type="NCBI Taxonomy" id="196367"/>
    <lineage>
        <taxon>Bacteria</taxon>
        <taxon>Pseudomonadati</taxon>
        <taxon>Pseudomonadota</taxon>
        <taxon>Betaproteobacteria</taxon>
        <taxon>Burkholderiales</taxon>
        <taxon>Burkholderiaceae</taxon>
        <taxon>Caballeronia</taxon>
    </lineage>
</organism>
<name>A0A242N5E3_CABSO</name>
<protein>
    <submittedName>
        <fullName evidence="1">Uncharacterized protein</fullName>
    </submittedName>
</protein>
<evidence type="ECO:0000313" key="1">
    <source>
        <dbReference type="EMBL" id="OTP78878.1"/>
    </source>
</evidence>
<proteinExistence type="predicted"/>
<comment type="caution">
    <text evidence="1">The sequence shown here is derived from an EMBL/GenBank/DDBJ whole genome shotgun (WGS) entry which is preliminary data.</text>
</comment>
<dbReference type="Proteomes" id="UP000195221">
    <property type="component" value="Unassembled WGS sequence"/>
</dbReference>
<reference evidence="1 2" key="1">
    <citation type="submission" date="2017-03" db="EMBL/GenBank/DDBJ databases">
        <title>Genome analysis of strain PAMC 26577.</title>
        <authorList>
            <person name="Oh H.-M."/>
            <person name="Yang J.-A."/>
        </authorList>
    </citation>
    <scope>NUCLEOTIDE SEQUENCE [LARGE SCALE GENOMIC DNA]</scope>
    <source>
        <strain evidence="1 2">PAMC 26577</strain>
    </source>
</reference>
<sequence>MHIPTTGSIIRGKAAYAVSVPLGPMWYESGNPADVVFRCQIEFDTGSTSRPNHAGKFAAVDTHLLSITTMTREEDVDWRLRLEGMKGILRGAEMKHNELFKNFEFDGEKLCRMVTRGEISFNFANGPELNAAALYPEKTVVVLRGMMEAIFKISARLVGRGAYPRIGNIPEQRWVPNYALLFRAPSETLASLEPFEFDAGRFPWLMSAERQALFMFISNTMFRFVVFHELGHFFHEHGGANSPEHVMDYDEMASASRIGDIDQQAKELLADGYGFQRLLHFVRQHLLTPFPDPVRTLLATHFASSDEDLAIFVSTIVYIYFQMTEAPGDRHREPETWSHPPAPFRLKAILAISLEHGVLNIRPNAAPRVLQASILRSQALITTMLDQHATDEWLGSVSGAMLDAHYERLLEAMPRWCTANLDRWDPPSSAESE</sequence>
<dbReference type="EMBL" id="NBTZ01000021">
    <property type="protein sequence ID" value="OTP78878.1"/>
    <property type="molecule type" value="Genomic_DNA"/>
</dbReference>
<gene>
    <name evidence="1" type="ORF">PAMC26577_03010</name>
</gene>
<evidence type="ECO:0000313" key="2">
    <source>
        <dbReference type="Proteomes" id="UP000195221"/>
    </source>
</evidence>
<dbReference type="AlphaFoldDB" id="A0A242N5E3"/>